<evidence type="ECO:0000256" key="4">
    <source>
        <dbReference type="ARBA" id="ARBA00023136"/>
    </source>
</evidence>
<dbReference type="NCBIfam" id="TIGR01730">
    <property type="entry name" value="RND_mfp"/>
    <property type="match status" value="1"/>
</dbReference>
<dbReference type="HOGENOM" id="CLU_018816_15_2_5"/>
<feature type="domain" description="Multidrug resistance protein MdtA-like barrel-sandwich hybrid" evidence="6">
    <location>
        <begin position="47"/>
        <end position="187"/>
    </location>
</feature>
<gene>
    <name evidence="8" type="ordered locus">Bind_2322</name>
</gene>
<reference evidence="8 9" key="2">
    <citation type="journal article" date="2010" name="J. Bacteriol.">
        <title>Complete genome sequence of Beijerinckia indica subsp. indica.</title>
        <authorList>
            <person name="Tamas I."/>
            <person name="Dedysh S.N."/>
            <person name="Liesack W."/>
            <person name="Stott M.B."/>
            <person name="Alam M."/>
            <person name="Murrell J.C."/>
            <person name="Dunfield P.F."/>
        </authorList>
    </citation>
    <scope>NUCLEOTIDE SEQUENCE [LARGE SCALE GENOMIC DNA]</scope>
    <source>
        <strain evidence="9">ATCC 9039 / DSM 1715 / NCIMB 8712</strain>
    </source>
</reference>
<evidence type="ECO:0000256" key="5">
    <source>
        <dbReference type="SAM" id="Phobius"/>
    </source>
</evidence>
<keyword evidence="3 5" id="KW-1133">Transmembrane helix</keyword>
<dbReference type="InterPro" id="IPR058634">
    <property type="entry name" value="AaeA-lik-b-barrel"/>
</dbReference>
<dbReference type="eggNOG" id="COG1566">
    <property type="taxonomic scope" value="Bacteria"/>
</dbReference>
<dbReference type="AlphaFoldDB" id="B2IHF0"/>
<dbReference type="InterPro" id="IPR058625">
    <property type="entry name" value="MdtA-like_BSH"/>
</dbReference>
<dbReference type="Gene3D" id="2.40.30.170">
    <property type="match status" value="1"/>
</dbReference>
<reference evidence="9" key="1">
    <citation type="submission" date="2008-03" db="EMBL/GenBank/DDBJ databases">
        <title>Complete sequence of chromosome of Beijerinckia indica subsp. indica ATCC 9039.</title>
        <authorList>
            <consortium name="US DOE Joint Genome Institute"/>
            <person name="Copeland A."/>
            <person name="Lucas S."/>
            <person name="Lapidus A."/>
            <person name="Glavina del Rio T."/>
            <person name="Dalin E."/>
            <person name="Tice H."/>
            <person name="Bruce D."/>
            <person name="Goodwin L."/>
            <person name="Pitluck S."/>
            <person name="LaButti K."/>
            <person name="Schmutz J."/>
            <person name="Larimer F."/>
            <person name="Land M."/>
            <person name="Hauser L."/>
            <person name="Kyrpides N."/>
            <person name="Mikhailova N."/>
            <person name="Dunfield P.F."/>
            <person name="Dedysh S.N."/>
            <person name="Liesack W."/>
            <person name="Saw J.H."/>
            <person name="Alam M."/>
            <person name="Chen Y."/>
            <person name="Murrell J.C."/>
            <person name="Richardson P."/>
        </authorList>
    </citation>
    <scope>NUCLEOTIDE SEQUENCE [LARGE SCALE GENOMIC DNA]</scope>
    <source>
        <strain evidence="9">ATCC 9039 / DSM 1715 / NCIMB 8712</strain>
    </source>
</reference>
<dbReference type="PANTHER" id="PTHR30367">
    <property type="entry name" value="P-HYDROXYBENZOIC ACID EFFLUX PUMP SUBUNIT AAEA-RELATED"/>
    <property type="match status" value="1"/>
</dbReference>
<evidence type="ECO:0000256" key="1">
    <source>
        <dbReference type="ARBA" id="ARBA00009477"/>
    </source>
</evidence>
<comment type="similarity">
    <text evidence="1">Belongs to the membrane fusion protein (MFP) (TC 8.A.1) family.</text>
</comment>
<keyword evidence="4 5" id="KW-0472">Membrane</keyword>
<dbReference type="GO" id="GO:0022857">
    <property type="term" value="F:transmembrane transporter activity"/>
    <property type="evidence" value="ECO:0007669"/>
    <property type="project" value="InterPro"/>
</dbReference>
<evidence type="ECO:0000259" key="6">
    <source>
        <dbReference type="Pfam" id="PF25917"/>
    </source>
</evidence>
<dbReference type="GO" id="GO:0016020">
    <property type="term" value="C:membrane"/>
    <property type="evidence" value="ECO:0007669"/>
    <property type="project" value="InterPro"/>
</dbReference>
<dbReference type="InterPro" id="IPR006143">
    <property type="entry name" value="RND_pump_MFP"/>
</dbReference>
<dbReference type="Pfam" id="PF25963">
    <property type="entry name" value="Beta-barrel_AAEA"/>
    <property type="match status" value="1"/>
</dbReference>
<dbReference type="RefSeq" id="WP_012385288.1">
    <property type="nucleotide sequence ID" value="NC_010581.1"/>
</dbReference>
<evidence type="ECO:0000313" key="9">
    <source>
        <dbReference type="Proteomes" id="UP000001695"/>
    </source>
</evidence>
<evidence type="ECO:0000313" key="8">
    <source>
        <dbReference type="EMBL" id="ACB95935.1"/>
    </source>
</evidence>
<feature type="transmembrane region" description="Helical" evidence="5">
    <location>
        <begin position="12"/>
        <end position="32"/>
    </location>
</feature>
<dbReference type="STRING" id="395963.Bind_2322"/>
<feature type="domain" description="p-hydroxybenzoic acid efflux pump subunit AaeA-like beta-barrel" evidence="7">
    <location>
        <begin position="190"/>
        <end position="286"/>
    </location>
</feature>
<keyword evidence="2 5" id="KW-0812">Transmembrane</keyword>
<evidence type="ECO:0000259" key="7">
    <source>
        <dbReference type="Pfam" id="PF25963"/>
    </source>
</evidence>
<evidence type="ECO:0000256" key="2">
    <source>
        <dbReference type="ARBA" id="ARBA00022692"/>
    </source>
</evidence>
<name>B2IHF0_BEII9</name>
<dbReference type="OrthoDB" id="9811754at2"/>
<dbReference type="Gene3D" id="2.40.50.100">
    <property type="match status" value="1"/>
</dbReference>
<keyword evidence="9" id="KW-1185">Reference proteome</keyword>
<proteinExistence type="inferred from homology"/>
<organism evidence="8 9">
    <name type="scientific">Beijerinckia indica subsp. indica (strain ATCC 9039 / DSM 1715 / NCIMB 8712)</name>
    <dbReference type="NCBI Taxonomy" id="395963"/>
    <lineage>
        <taxon>Bacteria</taxon>
        <taxon>Pseudomonadati</taxon>
        <taxon>Pseudomonadota</taxon>
        <taxon>Alphaproteobacteria</taxon>
        <taxon>Hyphomicrobiales</taxon>
        <taxon>Beijerinckiaceae</taxon>
        <taxon>Beijerinckia</taxon>
    </lineage>
</organism>
<sequence length="315" mass="35347">MARFFESFGRILVTLVAVVLALFGGFHVWDYYMDAPWTRDARIRADVVQVAPDVSGLVSKIEVEDNERVKKGDVIFIVDQVRFQIAVEQAAANVMTAKATLDQAERDQARYTQLTSRAVSDQKREEIFTARNQALGAYKLAVANLDKAKLDLERSEVRARVNGYMANFEMQPGVYVNAGKGVAALVDSDSFYIMAYFEETKLPRISVGDEALIYVMGETKPIRGEVESIVTGIEDRERGGSETLLANINPTFNWVRLAQRVPVRISIKELPEGLKLVSGRTATVYIQHKGEEEAHKPFPWNLTEKVANLWTRATN</sequence>
<protein>
    <submittedName>
        <fullName evidence="8">Efflux transporter, RND family, MFP subunit</fullName>
    </submittedName>
</protein>
<dbReference type="EMBL" id="CP001016">
    <property type="protein sequence ID" value="ACB95935.1"/>
    <property type="molecule type" value="Genomic_DNA"/>
</dbReference>
<evidence type="ECO:0000256" key="3">
    <source>
        <dbReference type="ARBA" id="ARBA00022989"/>
    </source>
</evidence>
<dbReference type="Pfam" id="PF25917">
    <property type="entry name" value="BSH_RND"/>
    <property type="match status" value="1"/>
</dbReference>
<dbReference type="InterPro" id="IPR050393">
    <property type="entry name" value="MFP_Efflux_Pump"/>
</dbReference>
<accession>B2IHF0</accession>
<dbReference type="PANTHER" id="PTHR30367:SF12">
    <property type="entry name" value="P-HYDROXYBENZOIC ACID EFFLUX PUMP SUBUNIT AAEA"/>
    <property type="match status" value="1"/>
</dbReference>
<dbReference type="SUPFAM" id="SSF111369">
    <property type="entry name" value="HlyD-like secretion proteins"/>
    <property type="match status" value="1"/>
</dbReference>
<dbReference type="Proteomes" id="UP000001695">
    <property type="component" value="Chromosome"/>
</dbReference>
<dbReference type="KEGG" id="bid:Bind_2322"/>